<gene>
    <name evidence="2" type="ORF">U9M48_005642</name>
</gene>
<reference evidence="2 3" key="1">
    <citation type="submission" date="2024-02" db="EMBL/GenBank/DDBJ databases">
        <title>High-quality chromosome-scale genome assembly of Pensacola bahiagrass (Paspalum notatum Flugge var. saurae).</title>
        <authorList>
            <person name="Vega J.M."/>
            <person name="Podio M."/>
            <person name="Orjuela J."/>
            <person name="Siena L.A."/>
            <person name="Pessino S.C."/>
            <person name="Combes M.C."/>
            <person name="Mariac C."/>
            <person name="Albertini E."/>
            <person name="Pupilli F."/>
            <person name="Ortiz J.P.A."/>
            <person name="Leblanc O."/>
        </authorList>
    </citation>
    <scope>NUCLEOTIDE SEQUENCE [LARGE SCALE GENOMIC DNA]</scope>
    <source>
        <strain evidence="2">R1</strain>
        <tissue evidence="2">Leaf</tissue>
    </source>
</reference>
<evidence type="ECO:0000256" key="1">
    <source>
        <dbReference type="SAM" id="Phobius"/>
    </source>
</evidence>
<dbReference type="Proteomes" id="UP001341281">
    <property type="component" value="Chromosome 01"/>
</dbReference>
<accession>A0AAQ3PY43</accession>
<protein>
    <recommendedName>
        <fullName evidence="4">PRA1 family protein</fullName>
    </recommendedName>
</protein>
<keyword evidence="1" id="KW-0812">Transmembrane</keyword>
<dbReference type="EMBL" id="CP144745">
    <property type="protein sequence ID" value="WVZ54904.1"/>
    <property type="molecule type" value="Genomic_DNA"/>
</dbReference>
<name>A0AAQ3PY43_PASNO</name>
<feature type="transmembrane region" description="Helical" evidence="1">
    <location>
        <begin position="89"/>
        <end position="107"/>
    </location>
</feature>
<keyword evidence="1" id="KW-1133">Transmembrane helix</keyword>
<dbReference type="AlphaFoldDB" id="A0AAQ3PY43"/>
<keyword evidence="1" id="KW-0472">Membrane</keyword>
<organism evidence="2 3">
    <name type="scientific">Paspalum notatum var. saurae</name>
    <dbReference type="NCBI Taxonomy" id="547442"/>
    <lineage>
        <taxon>Eukaryota</taxon>
        <taxon>Viridiplantae</taxon>
        <taxon>Streptophyta</taxon>
        <taxon>Embryophyta</taxon>
        <taxon>Tracheophyta</taxon>
        <taxon>Spermatophyta</taxon>
        <taxon>Magnoliopsida</taxon>
        <taxon>Liliopsida</taxon>
        <taxon>Poales</taxon>
        <taxon>Poaceae</taxon>
        <taxon>PACMAD clade</taxon>
        <taxon>Panicoideae</taxon>
        <taxon>Andropogonodae</taxon>
        <taxon>Paspaleae</taxon>
        <taxon>Paspalinae</taxon>
        <taxon>Paspalum</taxon>
    </lineage>
</organism>
<proteinExistence type="predicted"/>
<evidence type="ECO:0008006" key="4">
    <source>
        <dbReference type="Google" id="ProtNLM"/>
    </source>
</evidence>
<sequence>MAPLRKNLAYFRVNYAAVVALSLAAALAAQPGLPRRAPGPARRLVPALRATPSRRTAARRLRAHVLRPRGARGARRRVRVRRLPHLRRSLIFSALALGAAVLCAHGACRMPDDLFLDEPADQVNAGGSAIPLLSFAAAVTGGGRV</sequence>
<keyword evidence="3" id="KW-1185">Reference proteome</keyword>
<evidence type="ECO:0000313" key="2">
    <source>
        <dbReference type="EMBL" id="WVZ54904.1"/>
    </source>
</evidence>
<evidence type="ECO:0000313" key="3">
    <source>
        <dbReference type="Proteomes" id="UP001341281"/>
    </source>
</evidence>